<comment type="catalytic activity">
    <reaction evidence="17">
        <text>prostaglandin A2-S-(S)-glutathione(in) + ATP + H2O = prostaglandin A2-S-(S)-glutathione(out) + ADP + phosphate + H(+)</text>
        <dbReference type="Rhea" id="RHEA:81699"/>
        <dbReference type="ChEBI" id="CHEBI:15377"/>
        <dbReference type="ChEBI" id="CHEBI:15378"/>
        <dbReference type="ChEBI" id="CHEBI:30616"/>
        <dbReference type="ChEBI" id="CHEBI:43474"/>
        <dbReference type="ChEBI" id="CHEBI:133769"/>
        <dbReference type="ChEBI" id="CHEBI:456216"/>
    </reaction>
    <physiologicalReaction direction="left-to-right" evidence="17">
        <dbReference type="Rhea" id="RHEA:81700"/>
    </physiologicalReaction>
</comment>
<dbReference type="Pfam" id="PF00005">
    <property type="entry name" value="ABC_tran"/>
    <property type="match status" value="1"/>
</dbReference>
<gene>
    <name evidence="23" type="ORF">U0070_001167</name>
</gene>
<feature type="transmembrane region" description="Helical" evidence="20">
    <location>
        <begin position="21"/>
        <end position="42"/>
    </location>
</feature>
<evidence type="ECO:0000256" key="15">
    <source>
        <dbReference type="ARBA" id="ARBA00048171"/>
    </source>
</evidence>
<evidence type="ECO:0000259" key="21">
    <source>
        <dbReference type="PROSITE" id="PS50893"/>
    </source>
</evidence>
<dbReference type="EMBL" id="JBBHLL010000506">
    <property type="protein sequence ID" value="KAK7801380.1"/>
    <property type="molecule type" value="Genomic_DNA"/>
</dbReference>
<evidence type="ECO:0000256" key="19">
    <source>
        <dbReference type="ARBA" id="ARBA00049921"/>
    </source>
</evidence>
<feature type="domain" description="ABC transporter" evidence="21">
    <location>
        <begin position="115"/>
        <end position="331"/>
    </location>
</feature>
<evidence type="ECO:0000256" key="14">
    <source>
        <dbReference type="ARBA" id="ARBA00047576"/>
    </source>
</evidence>
<evidence type="ECO:0000256" key="4">
    <source>
        <dbReference type="ARBA" id="ARBA00022741"/>
    </source>
</evidence>
<comment type="caution">
    <text evidence="23">The sequence shown here is derived from an EMBL/GenBank/DDBJ whole genome shotgun (WGS) entry which is preliminary data.</text>
</comment>
<evidence type="ECO:0000256" key="2">
    <source>
        <dbReference type="ARBA" id="ARBA00022448"/>
    </source>
</evidence>
<proteinExistence type="predicted"/>
<dbReference type="FunFam" id="3.40.50.300:FF:003492">
    <property type="entry name" value="AGAP012735-PA"/>
    <property type="match status" value="1"/>
</dbReference>
<keyword evidence="7 20" id="KW-0472">Membrane</keyword>
<keyword evidence="24" id="KW-1185">Reference proteome</keyword>
<dbReference type="GO" id="GO:0008559">
    <property type="term" value="F:ABC-type xenobiotic transporter activity"/>
    <property type="evidence" value="ECO:0007669"/>
    <property type="project" value="TreeGrafter"/>
</dbReference>
<name>A0AAW0HIN3_MYOGA</name>
<dbReference type="InterPro" id="IPR003439">
    <property type="entry name" value="ABC_transporter-like_ATP-bd"/>
</dbReference>
<evidence type="ECO:0000256" key="8">
    <source>
        <dbReference type="ARBA" id="ARBA00041009"/>
    </source>
</evidence>
<comment type="catalytic activity">
    <reaction evidence="16">
        <text>daunorubicin(in) + ATP + H2O = daunorubicin(out) + ADP + phosphate + H(+)</text>
        <dbReference type="Rhea" id="RHEA:33147"/>
        <dbReference type="ChEBI" id="CHEBI:15377"/>
        <dbReference type="ChEBI" id="CHEBI:15378"/>
        <dbReference type="ChEBI" id="CHEBI:30616"/>
        <dbReference type="ChEBI" id="CHEBI:43474"/>
        <dbReference type="ChEBI" id="CHEBI:64677"/>
        <dbReference type="ChEBI" id="CHEBI:456216"/>
    </reaction>
    <physiologicalReaction direction="left-to-right" evidence="16">
        <dbReference type="Rhea" id="RHEA:33148"/>
    </physiologicalReaction>
</comment>
<sequence length="335" mass="37333">LTGVRLSVCLIYSYISPYRWLAVRLECVGNCIVLFAALFAVISRHSLSAGLVGLSVSYSLQITSYLNWLVRMSSEMETNIVAVERLKEYSETEKEAPWQIQETAPPSTWPHSGRVEFRDYCLRYREDLDLVLKNINVTIEGGEKVGIVGRTGAGKSSLTLGLFRINESAEGEIIIDGVNIAKIGLHNLRFKITIIPQYSDEEVWMALELAHLKGFVSALPDKLNHECAEGGENLSVGQRQLVCLARALLRKTKILVLDEATAAVDLETDDLIQSTIRTQFEDCTVLTIAHRLNTIMDYTRVIVLDKGEVRECGAPSELLQHRGIFYSMAKDAGLV</sequence>
<dbReference type="AlphaFoldDB" id="A0AAW0HIN3"/>
<dbReference type="Gene3D" id="1.20.1560.10">
    <property type="entry name" value="ABC transporter type 1, transmembrane domain"/>
    <property type="match status" value="1"/>
</dbReference>
<dbReference type="PROSITE" id="PS50929">
    <property type="entry name" value="ABC_TM1F"/>
    <property type="match status" value="1"/>
</dbReference>
<dbReference type="GO" id="GO:0034634">
    <property type="term" value="F:glutathione transmembrane transporter activity"/>
    <property type="evidence" value="ECO:0007669"/>
    <property type="project" value="TreeGrafter"/>
</dbReference>
<comment type="subcellular location">
    <subcellularLocation>
        <location evidence="1">Membrane</location>
    </subcellularLocation>
</comment>
<dbReference type="Proteomes" id="UP001488838">
    <property type="component" value="Unassembled WGS sequence"/>
</dbReference>
<dbReference type="InterPro" id="IPR050173">
    <property type="entry name" value="ABC_transporter_C-like"/>
</dbReference>
<dbReference type="PROSITE" id="PS00211">
    <property type="entry name" value="ABC_TRANSPORTER_1"/>
    <property type="match status" value="1"/>
</dbReference>
<evidence type="ECO:0000256" key="17">
    <source>
        <dbReference type="ARBA" id="ARBA00049901"/>
    </source>
</evidence>
<evidence type="ECO:0000256" key="12">
    <source>
        <dbReference type="ARBA" id="ARBA00047331"/>
    </source>
</evidence>
<reference evidence="23 24" key="1">
    <citation type="journal article" date="2023" name="bioRxiv">
        <title>Conserved and derived expression patterns and positive selection on dental genes reveal complex evolutionary context of ever-growing rodent molars.</title>
        <authorList>
            <person name="Calamari Z.T."/>
            <person name="Song A."/>
            <person name="Cohen E."/>
            <person name="Akter M."/>
            <person name="Roy R.D."/>
            <person name="Hallikas O."/>
            <person name="Christensen M.M."/>
            <person name="Li P."/>
            <person name="Marangoni P."/>
            <person name="Jernvall J."/>
            <person name="Klein O.D."/>
        </authorList>
    </citation>
    <scope>NUCLEOTIDE SEQUENCE [LARGE SCALE GENOMIC DNA]</scope>
    <source>
        <strain evidence="23">V071</strain>
    </source>
</reference>
<comment type="catalytic activity">
    <reaction evidence="13">
        <text>sphing-4-enine 1-phosphate(in) + ATP + H2O = sphing-4-enine 1-phosphate(out) + ADP + phosphate + H(+)</text>
        <dbReference type="Rhea" id="RHEA:38951"/>
        <dbReference type="ChEBI" id="CHEBI:15377"/>
        <dbReference type="ChEBI" id="CHEBI:15378"/>
        <dbReference type="ChEBI" id="CHEBI:30616"/>
        <dbReference type="ChEBI" id="CHEBI:43474"/>
        <dbReference type="ChEBI" id="CHEBI:60119"/>
        <dbReference type="ChEBI" id="CHEBI:456216"/>
    </reaction>
    <physiologicalReaction direction="left-to-right" evidence="13">
        <dbReference type="Rhea" id="RHEA:38952"/>
    </physiologicalReaction>
</comment>
<feature type="non-terminal residue" evidence="23">
    <location>
        <position position="1"/>
    </location>
</feature>
<dbReference type="InterPro" id="IPR003593">
    <property type="entry name" value="AAA+_ATPase"/>
</dbReference>
<keyword evidence="2" id="KW-0813">Transport</keyword>
<keyword evidence="6 20" id="KW-1133">Transmembrane helix</keyword>
<evidence type="ECO:0000256" key="1">
    <source>
        <dbReference type="ARBA" id="ARBA00004370"/>
    </source>
</evidence>
<comment type="catalytic activity">
    <reaction evidence="19">
        <text>S-[(2E,6E,10E)-geranylgeranyl]-L-glutathione(in) + ATP + H2O = S-[(2E,6E,10E)-geranylgeranyl]-L-glutathione(out) + ADP + phosphate + H(+)</text>
        <dbReference type="Rhea" id="RHEA:81611"/>
        <dbReference type="ChEBI" id="CHEBI:15377"/>
        <dbReference type="ChEBI" id="CHEBI:15378"/>
        <dbReference type="ChEBI" id="CHEBI:30616"/>
        <dbReference type="ChEBI" id="CHEBI:43474"/>
        <dbReference type="ChEBI" id="CHEBI:156326"/>
        <dbReference type="ChEBI" id="CHEBI:456216"/>
    </reaction>
    <physiologicalReaction direction="left-to-right" evidence="19">
        <dbReference type="Rhea" id="RHEA:81612"/>
    </physiologicalReaction>
</comment>
<protein>
    <recommendedName>
        <fullName evidence="8">Multidrug resistance-associated protein 1</fullName>
    </recommendedName>
    <alternativeName>
        <fullName evidence="11">ATP-binding cassette sub-family C member 1</fullName>
    </alternativeName>
    <alternativeName>
        <fullName evidence="10">Glutathione-S-conjugate-translocating ATPase ABCC1</fullName>
    </alternativeName>
    <alternativeName>
        <fullName evidence="9">Leukotriene C(4) transporter</fullName>
    </alternativeName>
</protein>
<dbReference type="CDD" id="cd03244">
    <property type="entry name" value="ABCC_MRP_domain2"/>
    <property type="match status" value="1"/>
</dbReference>
<comment type="catalytic activity">
    <reaction evidence="14">
        <text>17beta-estradiol 17-O-(beta-D-glucuronate)(in) + ATP + H2O = 17beta-estradiol 17-O-(beta-D-glucuronate)(out) + ADP + phosphate + H(+)</text>
        <dbReference type="Rhea" id="RHEA:60128"/>
        <dbReference type="ChEBI" id="CHEBI:15377"/>
        <dbReference type="ChEBI" id="CHEBI:15378"/>
        <dbReference type="ChEBI" id="CHEBI:30616"/>
        <dbReference type="ChEBI" id="CHEBI:43474"/>
        <dbReference type="ChEBI" id="CHEBI:82961"/>
        <dbReference type="ChEBI" id="CHEBI:456216"/>
    </reaction>
    <physiologicalReaction direction="left-to-right" evidence="14">
        <dbReference type="Rhea" id="RHEA:60129"/>
    </physiologicalReaction>
</comment>
<dbReference type="InterPro" id="IPR027417">
    <property type="entry name" value="P-loop_NTPase"/>
</dbReference>
<feature type="transmembrane region" description="Helical" evidence="20">
    <location>
        <begin position="48"/>
        <end position="70"/>
    </location>
</feature>
<evidence type="ECO:0000256" key="20">
    <source>
        <dbReference type="SAM" id="Phobius"/>
    </source>
</evidence>
<evidence type="ECO:0000256" key="18">
    <source>
        <dbReference type="ARBA" id="ARBA00049910"/>
    </source>
</evidence>
<evidence type="ECO:0000256" key="3">
    <source>
        <dbReference type="ARBA" id="ARBA00022692"/>
    </source>
</evidence>
<keyword evidence="4" id="KW-0547">Nucleotide-binding</keyword>
<dbReference type="SUPFAM" id="SSF90123">
    <property type="entry name" value="ABC transporter transmembrane region"/>
    <property type="match status" value="1"/>
</dbReference>
<feature type="domain" description="ABC transmembrane type-1" evidence="22">
    <location>
        <begin position="19"/>
        <end position="78"/>
    </location>
</feature>
<organism evidence="23 24">
    <name type="scientific">Myodes glareolus</name>
    <name type="common">Bank vole</name>
    <name type="synonym">Clethrionomys glareolus</name>
    <dbReference type="NCBI Taxonomy" id="447135"/>
    <lineage>
        <taxon>Eukaryota</taxon>
        <taxon>Metazoa</taxon>
        <taxon>Chordata</taxon>
        <taxon>Craniata</taxon>
        <taxon>Vertebrata</taxon>
        <taxon>Euteleostomi</taxon>
        <taxon>Mammalia</taxon>
        <taxon>Eutheria</taxon>
        <taxon>Euarchontoglires</taxon>
        <taxon>Glires</taxon>
        <taxon>Rodentia</taxon>
        <taxon>Myomorpha</taxon>
        <taxon>Muroidea</taxon>
        <taxon>Cricetidae</taxon>
        <taxon>Arvicolinae</taxon>
        <taxon>Myodes</taxon>
    </lineage>
</organism>
<dbReference type="PANTHER" id="PTHR24223">
    <property type="entry name" value="ATP-BINDING CASSETTE SUB-FAMILY C"/>
    <property type="match status" value="1"/>
</dbReference>
<accession>A0AAW0HIN3</accession>
<evidence type="ECO:0000256" key="9">
    <source>
        <dbReference type="ARBA" id="ARBA00041345"/>
    </source>
</evidence>
<evidence type="ECO:0000256" key="13">
    <source>
        <dbReference type="ARBA" id="ARBA00047354"/>
    </source>
</evidence>
<dbReference type="SUPFAM" id="SSF52540">
    <property type="entry name" value="P-loop containing nucleoside triphosphate hydrolases"/>
    <property type="match status" value="1"/>
</dbReference>
<evidence type="ECO:0000313" key="23">
    <source>
        <dbReference type="EMBL" id="KAK7801380.1"/>
    </source>
</evidence>
<dbReference type="SMART" id="SM00382">
    <property type="entry name" value="AAA"/>
    <property type="match status" value="1"/>
</dbReference>
<dbReference type="InterPro" id="IPR017871">
    <property type="entry name" value="ABC_transporter-like_CS"/>
</dbReference>
<dbReference type="PROSITE" id="PS50893">
    <property type="entry name" value="ABC_TRANSPORTER_2"/>
    <property type="match status" value="1"/>
</dbReference>
<dbReference type="GO" id="GO:0016323">
    <property type="term" value="C:basolateral plasma membrane"/>
    <property type="evidence" value="ECO:0007669"/>
    <property type="project" value="TreeGrafter"/>
</dbReference>
<evidence type="ECO:0000256" key="11">
    <source>
        <dbReference type="ARBA" id="ARBA00042274"/>
    </source>
</evidence>
<dbReference type="InterPro" id="IPR011527">
    <property type="entry name" value="ABC1_TM_dom"/>
</dbReference>
<keyword evidence="5" id="KW-0067">ATP-binding</keyword>
<dbReference type="PANTHER" id="PTHR24223:SF241">
    <property type="entry name" value="MULTIDRUG RESISTANCE-ASSOCIATED PROTEIN 1"/>
    <property type="match status" value="1"/>
</dbReference>
<comment type="catalytic activity">
    <reaction evidence="18">
        <text>prostaglandin A2-S-(R)-glutathione(in) + ATP + H2O = prostaglandin A2-S-(R)-glutathione(out) + ADP + phosphate + H(+)</text>
        <dbReference type="Rhea" id="RHEA:81695"/>
        <dbReference type="ChEBI" id="CHEBI:15377"/>
        <dbReference type="ChEBI" id="CHEBI:15378"/>
        <dbReference type="ChEBI" id="CHEBI:30616"/>
        <dbReference type="ChEBI" id="CHEBI:43474"/>
        <dbReference type="ChEBI" id="CHEBI:133768"/>
        <dbReference type="ChEBI" id="CHEBI:456216"/>
    </reaction>
    <physiologicalReaction direction="left-to-right" evidence="18">
        <dbReference type="Rhea" id="RHEA:81696"/>
    </physiologicalReaction>
</comment>
<dbReference type="FunFam" id="3.40.50.300:FF:002586">
    <property type="entry name" value="Putative abc transporter c family member"/>
    <property type="match status" value="1"/>
</dbReference>
<evidence type="ECO:0000256" key="16">
    <source>
        <dbReference type="ARBA" id="ARBA00048825"/>
    </source>
</evidence>
<evidence type="ECO:0000256" key="7">
    <source>
        <dbReference type="ARBA" id="ARBA00023136"/>
    </source>
</evidence>
<evidence type="ECO:0000259" key="22">
    <source>
        <dbReference type="PROSITE" id="PS50929"/>
    </source>
</evidence>
<dbReference type="GO" id="GO:0016887">
    <property type="term" value="F:ATP hydrolysis activity"/>
    <property type="evidence" value="ECO:0007669"/>
    <property type="project" value="InterPro"/>
</dbReference>
<comment type="catalytic activity">
    <reaction evidence="15">
        <text>2',3'-cGAMP(in) + ATP + H2O = 2',3'-cGAMP(out) + ADP + phosphate + H(+)</text>
        <dbReference type="Rhea" id="RHEA:74887"/>
        <dbReference type="ChEBI" id="CHEBI:15377"/>
        <dbReference type="ChEBI" id="CHEBI:15378"/>
        <dbReference type="ChEBI" id="CHEBI:30616"/>
        <dbReference type="ChEBI" id="CHEBI:43474"/>
        <dbReference type="ChEBI" id="CHEBI:143093"/>
        <dbReference type="ChEBI" id="CHEBI:456216"/>
    </reaction>
</comment>
<keyword evidence="3 20" id="KW-0812">Transmembrane</keyword>
<dbReference type="InterPro" id="IPR036640">
    <property type="entry name" value="ABC1_TM_sf"/>
</dbReference>
<dbReference type="GO" id="GO:0005524">
    <property type="term" value="F:ATP binding"/>
    <property type="evidence" value="ECO:0007669"/>
    <property type="project" value="UniProtKB-KW"/>
</dbReference>
<evidence type="ECO:0000256" key="10">
    <source>
        <dbReference type="ARBA" id="ARBA00041913"/>
    </source>
</evidence>
<evidence type="ECO:0000256" key="5">
    <source>
        <dbReference type="ARBA" id="ARBA00022840"/>
    </source>
</evidence>
<comment type="catalytic activity">
    <reaction evidence="12">
        <text>vincristine(in) + ATP + H2O = vincristine(out) + ADP + phosphate + H(+)</text>
        <dbReference type="Rhea" id="RHEA:60160"/>
        <dbReference type="ChEBI" id="CHEBI:15377"/>
        <dbReference type="ChEBI" id="CHEBI:15378"/>
        <dbReference type="ChEBI" id="CHEBI:30616"/>
        <dbReference type="ChEBI" id="CHEBI:43474"/>
        <dbReference type="ChEBI" id="CHEBI:143658"/>
        <dbReference type="ChEBI" id="CHEBI:456216"/>
    </reaction>
    <physiologicalReaction direction="left-to-right" evidence="12">
        <dbReference type="Rhea" id="RHEA:60161"/>
    </physiologicalReaction>
</comment>
<evidence type="ECO:0000313" key="24">
    <source>
        <dbReference type="Proteomes" id="UP001488838"/>
    </source>
</evidence>
<dbReference type="Gene3D" id="3.40.50.300">
    <property type="entry name" value="P-loop containing nucleotide triphosphate hydrolases"/>
    <property type="match status" value="2"/>
</dbReference>
<evidence type="ECO:0000256" key="6">
    <source>
        <dbReference type="ARBA" id="ARBA00022989"/>
    </source>
</evidence>